<evidence type="ECO:0000313" key="6">
    <source>
        <dbReference type="EMBL" id="CAK7918558.1"/>
    </source>
</evidence>
<dbReference type="Pfam" id="PF04112">
    <property type="entry name" value="Mak10"/>
    <property type="match status" value="1"/>
</dbReference>
<evidence type="ECO:0000259" key="4">
    <source>
        <dbReference type="Pfam" id="PF04112"/>
    </source>
</evidence>
<keyword evidence="7" id="KW-1185">Reference proteome</keyword>
<evidence type="ECO:0000259" key="5">
    <source>
        <dbReference type="Pfam" id="PF25789"/>
    </source>
</evidence>
<evidence type="ECO:0000256" key="3">
    <source>
        <dbReference type="ARBA" id="ARBA00022490"/>
    </source>
</evidence>
<dbReference type="Pfam" id="PF25789">
    <property type="entry name" value="TPR_NAA35"/>
    <property type="match status" value="1"/>
</dbReference>
<comment type="similarity">
    <text evidence="2">Belongs to the MAK10 family.</text>
</comment>
<dbReference type="PANTHER" id="PTHR21373:SF0">
    <property type="entry name" value="N-ALPHA-ACETYLTRANSFERASE 35, NATC AUXILIARY SUBUNIT"/>
    <property type="match status" value="1"/>
</dbReference>
<organism evidence="6 7">
    <name type="scientific">[Candida] anglica</name>
    <dbReference type="NCBI Taxonomy" id="148631"/>
    <lineage>
        <taxon>Eukaryota</taxon>
        <taxon>Fungi</taxon>
        <taxon>Dikarya</taxon>
        <taxon>Ascomycota</taxon>
        <taxon>Saccharomycotina</taxon>
        <taxon>Pichiomycetes</taxon>
        <taxon>Debaryomycetaceae</taxon>
        <taxon>Kurtzmaniella</taxon>
    </lineage>
</organism>
<evidence type="ECO:0000256" key="2">
    <source>
        <dbReference type="ARBA" id="ARBA00006289"/>
    </source>
</evidence>
<accession>A0ABP0EI60</accession>
<reference evidence="6 7" key="1">
    <citation type="submission" date="2024-01" db="EMBL/GenBank/DDBJ databases">
        <authorList>
            <consortium name="Genoscope - CEA"/>
            <person name="William W."/>
        </authorList>
    </citation>
    <scope>NUCLEOTIDE SEQUENCE [LARGE SCALE GENOMIC DNA]</scope>
    <source>
        <strain evidence="6 7">29B2s-10</strain>
    </source>
</reference>
<proteinExistence type="inferred from homology"/>
<feature type="domain" description="NAA35-like TPR repeats" evidence="5">
    <location>
        <begin position="362"/>
        <end position="720"/>
    </location>
</feature>
<dbReference type="Proteomes" id="UP001497600">
    <property type="component" value="Chromosome G"/>
</dbReference>
<feature type="domain" description="NAA35-like N-terminal" evidence="4">
    <location>
        <begin position="33"/>
        <end position="205"/>
    </location>
</feature>
<dbReference type="InterPro" id="IPR057982">
    <property type="entry name" value="TPR_NAA35"/>
</dbReference>
<sequence>MQPIDEVFDTLTLENYEDITEILFSSVQNIKDHKVVKSEYFNLLEGTRAVEVDNAKLDTGMINLKEEDLAFDPSSPQSVDAVIATTDYLLCQLMSWLNNSSLPVTVLSCRYVQTILQNYSMQPHDSKSLYGCTLHDSRIESSSTAIKTTSSSKESILVHLVLRAYLIGLTKFIGFCINVGLNILYEEEDLTTRRMDLDFLSEIPTVLVVKELNEAISWLEIQSDEKEKMQELKQRLQIVSKMNQIEDLLNTSTSIFELRDFAILNLEFLLEAITLVDNIAKLDKYSEHVPKGSFSKFAQLDLNNKSIPADLYTLEPSMCFNSFKNMFSDLYKILKQTENTYNIHQFQCLLEHEVSNNMTPDFNVFVRGLYQLFLIRDNKSIVGSKESTMTLTNRLLESFTTMDSSIFQIDNWPVKEAEKQNLLSQFDQLMMDLESIVYHTVSSTTNNRCRQRQLMSRSLLVWDTLQVSAENFEIYLWETHKIGDEINNVPTLPISSFVYYNKLVSMIDISLRGFELDLYKDFEVCQIYWYVSYLSQLVFEHLIGRVNNQIELKINYINSGMTKKIKKLKAGTKKQQLKELQNFKQENVLPKLQKIQNYNQGYLAVVHEALFKLSDATKLFLIILHLLKIFDLLKGPKSNLTSMEFLYNLRMKPFSSIGVPNLPTFDQYKKCIELRDVTSAKIKHIISICTTELKNAQQLYEKVLNFVKSNESQFIGEGVKSWCNNMISVCQLHLSEVKKLEELVELGDFDSTRYKVKLSPGPDKYFPQINVVEK</sequence>
<dbReference type="EMBL" id="OZ004259">
    <property type="protein sequence ID" value="CAK7918558.1"/>
    <property type="molecule type" value="Genomic_DNA"/>
</dbReference>
<keyword evidence="3" id="KW-0963">Cytoplasm</keyword>
<dbReference type="InterPro" id="IPR007244">
    <property type="entry name" value="Naa35_N"/>
</dbReference>
<dbReference type="PANTHER" id="PTHR21373">
    <property type="entry name" value="GLUCOSE REPRESSIBLE PROTEIN MAK10"/>
    <property type="match status" value="1"/>
</dbReference>
<protein>
    <submittedName>
        <fullName evidence="6">N-alpha-acetyltransferase 35, NatC auxiliary subunit</fullName>
    </submittedName>
</protein>
<dbReference type="InterPro" id="IPR057983">
    <property type="entry name" value="NAA35-like_N"/>
</dbReference>
<name>A0ABP0EI60_9ASCO</name>
<gene>
    <name evidence="6" type="primary">MAK10</name>
    <name evidence="6" type="ORF">CAAN4_G13762</name>
</gene>
<evidence type="ECO:0000313" key="7">
    <source>
        <dbReference type="Proteomes" id="UP001497600"/>
    </source>
</evidence>
<evidence type="ECO:0000256" key="1">
    <source>
        <dbReference type="ARBA" id="ARBA00004496"/>
    </source>
</evidence>
<comment type="subcellular location">
    <subcellularLocation>
        <location evidence="1">Cytoplasm</location>
    </subcellularLocation>
</comment>